<feature type="chain" id="PRO_5043663642" description="5-formyltetrahydrofolate cyclo-ligase" evidence="8">
    <location>
        <begin position="22"/>
        <end position="228"/>
    </location>
</feature>
<keyword evidence="2 6" id="KW-0547">Nucleotide-binding</keyword>
<keyword evidence="10" id="KW-1185">Reference proteome</keyword>
<feature type="binding site" evidence="6">
    <location>
        <begin position="24"/>
        <end position="28"/>
    </location>
    <ligand>
        <name>ATP</name>
        <dbReference type="ChEBI" id="CHEBI:30616"/>
    </ligand>
</feature>
<reference evidence="9" key="1">
    <citation type="submission" date="2023-10" db="EMBL/GenBank/DDBJ databases">
        <title>Genome assembly of Pristionchus species.</title>
        <authorList>
            <person name="Yoshida K."/>
            <person name="Sommer R.J."/>
        </authorList>
    </citation>
    <scope>NUCLEOTIDE SEQUENCE</scope>
    <source>
        <strain evidence="9">RS0144</strain>
    </source>
</reference>
<dbReference type="EC" id="6.3.3.2" evidence="5 7"/>
<feature type="signal peptide" evidence="8">
    <location>
        <begin position="1"/>
        <end position="21"/>
    </location>
</feature>
<dbReference type="EMBL" id="BTSX01000005">
    <property type="protein sequence ID" value="GMT00617.1"/>
    <property type="molecule type" value="Genomic_DNA"/>
</dbReference>
<evidence type="ECO:0000256" key="1">
    <source>
        <dbReference type="ARBA" id="ARBA00010638"/>
    </source>
</evidence>
<dbReference type="GO" id="GO:0005524">
    <property type="term" value="F:ATP binding"/>
    <property type="evidence" value="ECO:0007669"/>
    <property type="project" value="UniProtKB-KW"/>
</dbReference>
<keyword evidence="7" id="KW-0479">Metal-binding</keyword>
<evidence type="ECO:0000256" key="7">
    <source>
        <dbReference type="RuleBase" id="RU361279"/>
    </source>
</evidence>
<evidence type="ECO:0000313" key="10">
    <source>
        <dbReference type="Proteomes" id="UP001432027"/>
    </source>
</evidence>
<dbReference type="Proteomes" id="UP001432027">
    <property type="component" value="Unassembled WGS sequence"/>
</dbReference>
<dbReference type="GO" id="GO:0005739">
    <property type="term" value="C:mitochondrion"/>
    <property type="evidence" value="ECO:0007669"/>
    <property type="project" value="TreeGrafter"/>
</dbReference>
<sequence>IFLILCFSRLFLFLNLQMTLYTLKKCLRKKISQILTNVSNHEILDESATVLDAVRTHERIGNAHRIGIYVSTDKEIITDGIIDLLFHLNKKIYIPNFKKGESEMKFIGLLQSEWDEGLPYTMWNIRQHSFIDSLRILDSPLDVLLMPGVAFSTHSDGVIKRLGHGMGYFDRFLHQHSAEYGRLPYLMGLSLRQQIVESVPVEDHDVPLNYLVYAHSTMATQNYEKKDS</sequence>
<keyword evidence="7" id="KW-0460">Magnesium</keyword>
<organism evidence="9 10">
    <name type="scientific">Pristionchus entomophagus</name>
    <dbReference type="NCBI Taxonomy" id="358040"/>
    <lineage>
        <taxon>Eukaryota</taxon>
        <taxon>Metazoa</taxon>
        <taxon>Ecdysozoa</taxon>
        <taxon>Nematoda</taxon>
        <taxon>Chromadorea</taxon>
        <taxon>Rhabditida</taxon>
        <taxon>Rhabditina</taxon>
        <taxon>Diplogasteromorpha</taxon>
        <taxon>Diplogasteroidea</taxon>
        <taxon>Neodiplogasteridae</taxon>
        <taxon>Pristionchus</taxon>
    </lineage>
</organism>
<evidence type="ECO:0000256" key="8">
    <source>
        <dbReference type="SAM" id="SignalP"/>
    </source>
</evidence>
<protein>
    <recommendedName>
        <fullName evidence="5 7">5-formyltetrahydrofolate cyclo-ligase</fullName>
        <ecNumber evidence="5 7">6.3.3.2</ecNumber>
    </recommendedName>
</protein>
<comment type="catalytic activity">
    <reaction evidence="4 7">
        <text>(6S)-5-formyl-5,6,7,8-tetrahydrofolate + ATP = (6R)-5,10-methenyltetrahydrofolate + ADP + phosphate</text>
        <dbReference type="Rhea" id="RHEA:10488"/>
        <dbReference type="ChEBI" id="CHEBI:30616"/>
        <dbReference type="ChEBI" id="CHEBI:43474"/>
        <dbReference type="ChEBI" id="CHEBI:57455"/>
        <dbReference type="ChEBI" id="CHEBI:57457"/>
        <dbReference type="ChEBI" id="CHEBI:456216"/>
        <dbReference type="EC" id="6.3.3.2"/>
    </reaction>
</comment>
<evidence type="ECO:0000256" key="3">
    <source>
        <dbReference type="ARBA" id="ARBA00022840"/>
    </source>
</evidence>
<accession>A0AAV5U288</accession>
<dbReference type="PANTHER" id="PTHR23407">
    <property type="entry name" value="ATPASE INHIBITOR/5-FORMYLTETRAHYDROFOLATE CYCLO-LIGASE"/>
    <property type="match status" value="1"/>
</dbReference>
<feature type="binding site" evidence="6">
    <location>
        <position position="70"/>
    </location>
    <ligand>
        <name>substrate</name>
    </ligand>
</feature>
<dbReference type="InterPro" id="IPR002698">
    <property type="entry name" value="FTHF_cligase"/>
</dbReference>
<comment type="similarity">
    <text evidence="1 7">Belongs to the 5-formyltetrahydrofolate cyclo-ligase family.</text>
</comment>
<dbReference type="AlphaFoldDB" id="A0AAV5U288"/>
<proteinExistence type="inferred from homology"/>
<dbReference type="InterPro" id="IPR024185">
    <property type="entry name" value="FTHF_cligase-like_sf"/>
</dbReference>
<feature type="binding site" evidence="6">
    <location>
        <position position="75"/>
    </location>
    <ligand>
        <name>substrate</name>
    </ligand>
</feature>
<evidence type="ECO:0000256" key="6">
    <source>
        <dbReference type="PIRSR" id="PIRSR006806-1"/>
    </source>
</evidence>
<dbReference type="GO" id="GO:0030272">
    <property type="term" value="F:5-formyltetrahydrofolate cyclo-ligase activity"/>
    <property type="evidence" value="ECO:0007669"/>
    <property type="project" value="UniProtKB-EC"/>
</dbReference>
<dbReference type="SUPFAM" id="SSF100950">
    <property type="entry name" value="NagB/RpiA/CoA transferase-like"/>
    <property type="match status" value="1"/>
</dbReference>
<evidence type="ECO:0000256" key="2">
    <source>
        <dbReference type="ARBA" id="ARBA00022741"/>
    </source>
</evidence>
<evidence type="ECO:0000256" key="4">
    <source>
        <dbReference type="ARBA" id="ARBA00036539"/>
    </source>
</evidence>
<evidence type="ECO:0000256" key="5">
    <source>
        <dbReference type="ARBA" id="ARBA00038966"/>
    </source>
</evidence>
<dbReference type="GO" id="GO:0046872">
    <property type="term" value="F:metal ion binding"/>
    <property type="evidence" value="ECO:0007669"/>
    <property type="project" value="UniProtKB-KW"/>
</dbReference>
<gene>
    <name evidence="9" type="ORF">PENTCL1PPCAC_22791</name>
</gene>
<keyword evidence="8" id="KW-0732">Signal</keyword>
<comment type="cofactor">
    <cofactor evidence="7">
        <name>Mg(2+)</name>
        <dbReference type="ChEBI" id="CHEBI:18420"/>
    </cofactor>
</comment>
<dbReference type="PIRSF" id="PIRSF006806">
    <property type="entry name" value="FTHF_cligase"/>
    <property type="match status" value="1"/>
</dbReference>
<evidence type="ECO:0000313" key="9">
    <source>
        <dbReference type="EMBL" id="GMT00617.1"/>
    </source>
</evidence>
<dbReference type="NCBIfam" id="TIGR02727">
    <property type="entry name" value="MTHFS_bact"/>
    <property type="match status" value="1"/>
</dbReference>
<name>A0AAV5U288_9BILA</name>
<dbReference type="Gene3D" id="3.40.50.10420">
    <property type="entry name" value="NagB/RpiA/CoA transferase-like"/>
    <property type="match status" value="1"/>
</dbReference>
<dbReference type="PANTHER" id="PTHR23407:SF1">
    <property type="entry name" value="5-FORMYLTETRAHYDROFOLATE CYCLO-LIGASE"/>
    <property type="match status" value="1"/>
</dbReference>
<feature type="non-terminal residue" evidence="9">
    <location>
        <position position="1"/>
    </location>
</feature>
<dbReference type="GO" id="GO:0035999">
    <property type="term" value="P:tetrahydrofolate interconversion"/>
    <property type="evidence" value="ECO:0007669"/>
    <property type="project" value="TreeGrafter"/>
</dbReference>
<dbReference type="GO" id="GO:0009396">
    <property type="term" value="P:folic acid-containing compound biosynthetic process"/>
    <property type="evidence" value="ECO:0007669"/>
    <property type="project" value="TreeGrafter"/>
</dbReference>
<keyword evidence="3 6" id="KW-0067">ATP-binding</keyword>
<dbReference type="InterPro" id="IPR037171">
    <property type="entry name" value="NagB/RpiA_transferase-like"/>
</dbReference>
<comment type="caution">
    <text evidence="9">The sequence shown here is derived from an EMBL/GenBank/DDBJ whole genome shotgun (WGS) entry which is preliminary data.</text>
</comment>
<dbReference type="Pfam" id="PF01812">
    <property type="entry name" value="5-FTHF_cyc-lig"/>
    <property type="match status" value="1"/>
</dbReference>